<dbReference type="Proteomes" id="UP001370490">
    <property type="component" value="Unassembled WGS sequence"/>
</dbReference>
<dbReference type="GO" id="GO:0006281">
    <property type="term" value="P:DNA repair"/>
    <property type="evidence" value="ECO:0007669"/>
    <property type="project" value="InterPro"/>
</dbReference>
<protein>
    <submittedName>
        <fullName evidence="2">Uncharacterized protein</fullName>
    </submittedName>
</protein>
<accession>A0AAN8ZP29</accession>
<gene>
    <name evidence="2" type="ORF">RJ641_026825</name>
</gene>
<evidence type="ECO:0000313" key="3">
    <source>
        <dbReference type="Proteomes" id="UP001370490"/>
    </source>
</evidence>
<feature type="compositionally biased region" description="Polar residues" evidence="1">
    <location>
        <begin position="30"/>
        <end position="43"/>
    </location>
</feature>
<name>A0AAN8ZP29_9MAGN</name>
<sequence>MAPQSKRRRINPPSSRPSTAIPSDPVIASPASTDPNAKSVNSSTVVTAQTSGVPLAVQQAKKHAILQAQQDGCMGSFRSFDSPYGNFLVPVIPTCAELSG</sequence>
<dbReference type="PANTHER" id="PTHR48205">
    <property type="entry name" value="OS01G0742766 PROTEIN"/>
    <property type="match status" value="1"/>
</dbReference>
<comment type="caution">
    <text evidence="2">The sequence shown here is derived from an EMBL/GenBank/DDBJ whole genome shotgun (WGS) entry which is preliminary data.</text>
</comment>
<evidence type="ECO:0000313" key="2">
    <source>
        <dbReference type="EMBL" id="KAK6941448.1"/>
    </source>
</evidence>
<proteinExistence type="predicted"/>
<dbReference type="PANTHER" id="PTHR48205:SF1">
    <property type="entry name" value="OS01G0742766 PROTEIN"/>
    <property type="match status" value="1"/>
</dbReference>
<organism evidence="2 3">
    <name type="scientific">Dillenia turbinata</name>
    <dbReference type="NCBI Taxonomy" id="194707"/>
    <lineage>
        <taxon>Eukaryota</taxon>
        <taxon>Viridiplantae</taxon>
        <taxon>Streptophyta</taxon>
        <taxon>Embryophyta</taxon>
        <taxon>Tracheophyta</taxon>
        <taxon>Spermatophyta</taxon>
        <taxon>Magnoliopsida</taxon>
        <taxon>eudicotyledons</taxon>
        <taxon>Gunneridae</taxon>
        <taxon>Pentapetalae</taxon>
        <taxon>Dilleniales</taxon>
        <taxon>Dilleniaceae</taxon>
        <taxon>Dillenia</taxon>
    </lineage>
</organism>
<dbReference type="GO" id="GO:0070876">
    <property type="term" value="C:SOSS complex"/>
    <property type="evidence" value="ECO:0007669"/>
    <property type="project" value="InterPro"/>
</dbReference>
<evidence type="ECO:0000256" key="1">
    <source>
        <dbReference type="SAM" id="MobiDB-lite"/>
    </source>
</evidence>
<dbReference type="AlphaFoldDB" id="A0AAN8ZP29"/>
<reference evidence="2 3" key="1">
    <citation type="submission" date="2023-12" db="EMBL/GenBank/DDBJ databases">
        <title>A high-quality genome assembly for Dillenia turbinata (Dilleniales).</title>
        <authorList>
            <person name="Chanderbali A."/>
        </authorList>
    </citation>
    <scope>NUCLEOTIDE SEQUENCE [LARGE SCALE GENOMIC DNA]</scope>
    <source>
        <strain evidence="2">LSX21</strain>
        <tissue evidence="2">Leaf</tissue>
    </source>
</reference>
<dbReference type="EMBL" id="JBAMMX010000004">
    <property type="protein sequence ID" value="KAK6941448.1"/>
    <property type="molecule type" value="Genomic_DNA"/>
</dbReference>
<feature type="region of interest" description="Disordered" evidence="1">
    <location>
        <begin position="1"/>
        <end position="43"/>
    </location>
</feature>
<dbReference type="Pfam" id="PF15925">
    <property type="entry name" value="SOSSC"/>
    <property type="match status" value="1"/>
</dbReference>
<dbReference type="InterPro" id="IPR031821">
    <property type="entry name" value="SOSSC"/>
</dbReference>
<keyword evidence="3" id="KW-1185">Reference proteome</keyword>
<feature type="compositionally biased region" description="Basic residues" evidence="1">
    <location>
        <begin position="1"/>
        <end position="10"/>
    </location>
</feature>